<dbReference type="InterPro" id="IPR009486">
    <property type="entry name" value="Pur_nuclsid_perm"/>
</dbReference>
<feature type="region of interest" description="Disordered" evidence="1">
    <location>
        <begin position="74"/>
        <end position="95"/>
    </location>
</feature>
<dbReference type="Pfam" id="PF06516">
    <property type="entry name" value="NUP"/>
    <property type="match status" value="1"/>
</dbReference>
<dbReference type="EMBL" id="JAULSY010000020">
    <property type="protein sequence ID" value="KAK0671510.1"/>
    <property type="molecule type" value="Genomic_DNA"/>
</dbReference>
<feature type="compositionally biased region" description="Polar residues" evidence="1">
    <location>
        <begin position="74"/>
        <end position="88"/>
    </location>
</feature>
<name>A0AA40DEQ2_9PEZI</name>
<dbReference type="AlphaFoldDB" id="A0AA40DEQ2"/>
<evidence type="ECO:0000313" key="3">
    <source>
        <dbReference type="Proteomes" id="UP001174997"/>
    </source>
</evidence>
<dbReference type="PANTHER" id="PTHR38643:SF1">
    <property type="entry name" value="PURINE NUCLEOSIDE PERMEASE C285.05-RELATED"/>
    <property type="match status" value="1"/>
</dbReference>
<accession>A0AA40DEQ2</accession>
<proteinExistence type="predicted"/>
<protein>
    <submittedName>
        <fullName evidence="2">Purine nucleoside permease-domain-containing protein</fullName>
    </submittedName>
</protein>
<dbReference type="GO" id="GO:0005783">
    <property type="term" value="C:endoplasmic reticulum"/>
    <property type="evidence" value="ECO:0007669"/>
    <property type="project" value="TreeGrafter"/>
</dbReference>
<evidence type="ECO:0000313" key="2">
    <source>
        <dbReference type="EMBL" id="KAK0671510.1"/>
    </source>
</evidence>
<keyword evidence="3" id="KW-1185">Reference proteome</keyword>
<dbReference type="Proteomes" id="UP001174997">
    <property type="component" value="Unassembled WGS sequence"/>
</dbReference>
<dbReference type="PANTHER" id="PTHR38643">
    <property type="entry name" value="PURINE NUCLEOSIDE PERMEASE C285.05-RELATED"/>
    <property type="match status" value="1"/>
</dbReference>
<gene>
    <name evidence="2" type="ORF">QBC41DRAFT_363151</name>
</gene>
<dbReference type="GO" id="GO:0055085">
    <property type="term" value="P:transmembrane transport"/>
    <property type="evidence" value="ECO:0007669"/>
    <property type="project" value="InterPro"/>
</dbReference>
<reference evidence="2" key="1">
    <citation type="submission" date="2023-06" db="EMBL/GenBank/DDBJ databases">
        <title>Genome-scale phylogeny and comparative genomics of the fungal order Sordariales.</title>
        <authorList>
            <consortium name="Lawrence Berkeley National Laboratory"/>
            <person name="Hensen N."/>
            <person name="Bonometti L."/>
            <person name="Westerberg I."/>
            <person name="Brannstrom I.O."/>
            <person name="Guillou S."/>
            <person name="Cros-Aarteil S."/>
            <person name="Calhoun S."/>
            <person name="Haridas S."/>
            <person name="Kuo A."/>
            <person name="Mondo S."/>
            <person name="Pangilinan J."/>
            <person name="Riley R."/>
            <person name="Labutti K."/>
            <person name="Andreopoulos B."/>
            <person name="Lipzen A."/>
            <person name="Chen C."/>
            <person name="Yanf M."/>
            <person name="Daum C."/>
            <person name="Ng V."/>
            <person name="Clum A."/>
            <person name="Steindorff A."/>
            <person name="Ohm R."/>
            <person name="Martin F."/>
            <person name="Silar P."/>
            <person name="Natvig D."/>
            <person name="Lalanne C."/>
            <person name="Gautier V."/>
            <person name="Ament-Velasquez S.L."/>
            <person name="Kruys A."/>
            <person name="Hutchinson M.I."/>
            <person name="Powell A.J."/>
            <person name="Barry K."/>
            <person name="Miller A.N."/>
            <person name="Grigoriev I.V."/>
            <person name="Debuchy R."/>
            <person name="Gladieux P."/>
            <person name="Thoren M.H."/>
            <person name="Johannesson H."/>
        </authorList>
    </citation>
    <scope>NUCLEOTIDE SEQUENCE</scope>
    <source>
        <strain evidence="2">CBS 307.81</strain>
    </source>
</reference>
<comment type="caution">
    <text evidence="2">The sequence shown here is derived from an EMBL/GenBank/DDBJ whole genome shotgun (WGS) entry which is preliminary data.</text>
</comment>
<evidence type="ECO:0000256" key="1">
    <source>
        <dbReference type="SAM" id="MobiDB-lite"/>
    </source>
</evidence>
<organism evidence="2 3">
    <name type="scientific">Cercophora samala</name>
    <dbReference type="NCBI Taxonomy" id="330535"/>
    <lineage>
        <taxon>Eukaryota</taxon>
        <taxon>Fungi</taxon>
        <taxon>Dikarya</taxon>
        <taxon>Ascomycota</taxon>
        <taxon>Pezizomycotina</taxon>
        <taxon>Sordariomycetes</taxon>
        <taxon>Sordariomycetidae</taxon>
        <taxon>Sordariales</taxon>
        <taxon>Lasiosphaeriaceae</taxon>
        <taxon>Cercophora</taxon>
    </lineage>
</organism>
<feature type="region of interest" description="Disordered" evidence="1">
    <location>
        <begin position="438"/>
        <end position="459"/>
    </location>
</feature>
<sequence>MTEQGIFAPSAICRLRLTSCSPHQHKHRTEALEVVQRPGPPLSQPVNLNMRFMLCAFASLLALCQDGLAAPPSNGSLTNGPSNQTSVPNGPPSPSLDQKITPKVMIFAPEANVWYENMSADGYGNLLAVNISVPGLSPRYPYVHCTADTQVCQMTTCEGEINAASSLMALVLSGKFDLSKTYWLLAGIAGVNPKYSTIGGVALARYAVQVALQYEFDAREMPENFTTGYVAYGTMHPDEYPEILYGTEVFEVNNALRDVAFNYAVKANLSDNEDSKKYRARYKPEGNIFAKASSGPSVVKCDTVTSDVYYSGKLLSEAFEKTTEIWTNGTGKYCMTAQEDNAVLTSLMKMALYGVVDFARIIVMRTGSNFDRPPPNVTAYEHLLVLQQNGFTVAIQNLYLAGIEIVNGILKDWTTVFDKGVKPCNYIGDILGSLGGEPDFGPGSETKGEGFKPPAVTTT</sequence>